<organism evidence="9 10">
    <name type="scientific">Candidatus Gottesmanbacteria bacterium RIFCSPHIGHO2_01_FULL_39_10</name>
    <dbReference type="NCBI Taxonomy" id="1798375"/>
    <lineage>
        <taxon>Bacteria</taxon>
        <taxon>Candidatus Gottesmaniibacteriota</taxon>
    </lineage>
</organism>
<comment type="similarity">
    <text evidence="2">Belongs to the major facilitator superfamily. TCR/Tet family.</text>
</comment>
<dbReference type="PROSITE" id="PS50850">
    <property type="entry name" value="MFS"/>
    <property type="match status" value="1"/>
</dbReference>
<dbReference type="InterPro" id="IPR001958">
    <property type="entry name" value="Tet-R_TetA/multi-R_MdtG-like"/>
</dbReference>
<dbReference type="PANTHER" id="PTHR23504:SF15">
    <property type="entry name" value="MAJOR FACILITATOR SUPERFAMILY (MFS) PROFILE DOMAIN-CONTAINING PROTEIN"/>
    <property type="match status" value="1"/>
</dbReference>
<proteinExistence type="inferred from homology"/>
<dbReference type="AlphaFoldDB" id="A0A1F5ZQF1"/>
<feature type="transmembrane region" description="Helical" evidence="7">
    <location>
        <begin position="334"/>
        <end position="357"/>
    </location>
</feature>
<evidence type="ECO:0000256" key="6">
    <source>
        <dbReference type="ARBA" id="ARBA00023136"/>
    </source>
</evidence>
<dbReference type="CDD" id="cd17330">
    <property type="entry name" value="MFS_SLC46_TetA_like"/>
    <property type="match status" value="1"/>
</dbReference>
<dbReference type="PANTHER" id="PTHR23504">
    <property type="entry name" value="MAJOR FACILITATOR SUPERFAMILY DOMAIN-CONTAINING PROTEIN 10"/>
    <property type="match status" value="1"/>
</dbReference>
<dbReference type="Gene3D" id="1.20.1250.20">
    <property type="entry name" value="MFS general substrate transporter like domains"/>
    <property type="match status" value="1"/>
</dbReference>
<keyword evidence="3" id="KW-0813">Transport</keyword>
<protein>
    <recommendedName>
        <fullName evidence="8">Major facilitator superfamily (MFS) profile domain-containing protein</fullName>
    </recommendedName>
</protein>
<comment type="subcellular location">
    <subcellularLocation>
        <location evidence="1">Membrane</location>
        <topology evidence="1">Multi-pass membrane protein</topology>
    </subcellularLocation>
</comment>
<keyword evidence="5 7" id="KW-1133">Transmembrane helix</keyword>
<feature type="transmembrane region" description="Helical" evidence="7">
    <location>
        <begin position="276"/>
        <end position="294"/>
    </location>
</feature>
<feature type="transmembrane region" description="Helical" evidence="7">
    <location>
        <begin position="130"/>
        <end position="155"/>
    </location>
</feature>
<dbReference type="GO" id="GO:0016020">
    <property type="term" value="C:membrane"/>
    <property type="evidence" value="ECO:0007669"/>
    <property type="project" value="UniProtKB-SubCell"/>
</dbReference>
<feature type="transmembrane region" description="Helical" evidence="7">
    <location>
        <begin position="161"/>
        <end position="179"/>
    </location>
</feature>
<reference evidence="9 10" key="1">
    <citation type="journal article" date="2016" name="Nat. Commun.">
        <title>Thousands of microbial genomes shed light on interconnected biogeochemical processes in an aquifer system.</title>
        <authorList>
            <person name="Anantharaman K."/>
            <person name="Brown C.T."/>
            <person name="Hug L.A."/>
            <person name="Sharon I."/>
            <person name="Castelle C.J."/>
            <person name="Probst A.J."/>
            <person name="Thomas B.C."/>
            <person name="Singh A."/>
            <person name="Wilkins M.J."/>
            <person name="Karaoz U."/>
            <person name="Brodie E.L."/>
            <person name="Williams K.H."/>
            <person name="Hubbard S.S."/>
            <person name="Banfield J.F."/>
        </authorList>
    </citation>
    <scope>NUCLEOTIDE SEQUENCE [LARGE SCALE GENOMIC DNA]</scope>
</reference>
<dbReference type="InterPro" id="IPR036259">
    <property type="entry name" value="MFS_trans_sf"/>
</dbReference>
<feature type="transmembrane region" description="Helical" evidence="7">
    <location>
        <begin position="300"/>
        <end position="322"/>
    </location>
</feature>
<feature type="transmembrane region" description="Helical" evidence="7">
    <location>
        <begin position="200"/>
        <end position="230"/>
    </location>
</feature>
<evidence type="ECO:0000256" key="5">
    <source>
        <dbReference type="ARBA" id="ARBA00022989"/>
    </source>
</evidence>
<evidence type="ECO:0000256" key="4">
    <source>
        <dbReference type="ARBA" id="ARBA00022692"/>
    </source>
</evidence>
<dbReference type="Pfam" id="PF07690">
    <property type="entry name" value="MFS_1"/>
    <property type="match status" value="1"/>
</dbReference>
<gene>
    <name evidence="9" type="ORF">A2773_02390</name>
</gene>
<feature type="transmembrane region" description="Helical" evidence="7">
    <location>
        <begin position="363"/>
        <end position="383"/>
    </location>
</feature>
<feature type="transmembrane region" description="Helical" evidence="7">
    <location>
        <begin position="7"/>
        <end position="32"/>
    </location>
</feature>
<evidence type="ECO:0000313" key="10">
    <source>
        <dbReference type="Proteomes" id="UP000177383"/>
    </source>
</evidence>
<evidence type="ECO:0000256" key="1">
    <source>
        <dbReference type="ARBA" id="ARBA00004141"/>
    </source>
</evidence>
<dbReference type="GO" id="GO:0022857">
    <property type="term" value="F:transmembrane transporter activity"/>
    <property type="evidence" value="ECO:0007669"/>
    <property type="project" value="InterPro"/>
</dbReference>
<feature type="transmembrane region" description="Helical" evidence="7">
    <location>
        <begin position="98"/>
        <end position="118"/>
    </location>
</feature>
<evidence type="ECO:0000313" key="9">
    <source>
        <dbReference type="EMBL" id="OGG14613.1"/>
    </source>
</evidence>
<dbReference type="Proteomes" id="UP000177383">
    <property type="component" value="Unassembled WGS sequence"/>
</dbReference>
<keyword evidence="4 7" id="KW-0812">Transmembrane</keyword>
<dbReference type="InterPro" id="IPR011701">
    <property type="entry name" value="MFS"/>
</dbReference>
<feature type="transmembrane region" description="Helical" evidence="7">
    <location>
        <begin position="73"/>
        <end position="92"/>
    </location>
</feature>
<evidence type="ECO:0000256" key="3">
    <source>
        <dbReference type="ARBA" id="ARBA00022448"/>
    </source>
</evidence>
<feature type="transmembrane region" description="Helical" evidence="7">
    <location>
        <begin position="44"/>
        <end position="61"/>
    </location>
</feature>
<dbReference type="STRING" id="1798375.A2773_02390"/>
<accession>A0A1F5ZQF1</accession>
<name>A0A1F5ZQF1_9BACT</name>
<feature type="domain" description="Major facilitator superfamily (MFS) profile" evidence="8">
    <location>
        <begin position="7"/>
        <end position="393"/>
    </location>
</feature>
<dbReference type="PRINTS" id="PR01035">
    <property type="entry name" value="TCRTETA"/>
</dbReference>
<dbReference type="PROSITE" id="PS00216">
    <property type="entry name" value="SUGAR_TRANSPORT_1"/>
    <property type="match status" value="1"/>
</dbReference>
<dbReference type="InterPro" id="IPR005829">
    <property type="entry name" value="Sugar_transporter_CS"/>
</dbReference>
<dbReference type="EMBL" id="MFJE01000013">
    <property type="protein sequence ID" value="OGG14613.1"/>
    <property type="molecule type" value="Genomic_DNA"/>
</dbReference>
<dbReference type="InterPro" id="IPR020846">
    <property type="entry name" value="MFS_dom"/>
</dbReference>
<dbReference type="SUPFAM" id="SSF103473">
    <property type="entry name" value="MFS general substrate transporter"/>
    <property type="match status" value="1"/>
</dbReference>
<keyword evidence="6 7" id="KW-0472">Membrane</keyword>
<evidence type="ECO:0000259" key="8">
    <source>
        <dbReference type="PROSITE" id="PS50850"/>
    </source>
</evidence>
<evidence type="ECO:0000256" key="7">
    <source>
        <dbReference type="SAM" id="Phobius"/>
    </source>
</evidence>
<comment type="caution">
    <text evidence="9">The sequence shown here is derived from an EMBL/GenBank/DDBJ whole genome shotgun (WGS) entry which is preliminary data.</text>
</comment>
<sequence length="393" mass="42243">MFAGNRNLLIIALVAIVNALGYGIIIPVLYSYSQKYGLNDFQNGLLFSIFSICQFFSTPIIGRMSDKYGRKPLLLISISGTALSFFMAAFAPNAIFLFIARALDGITAGNIPVASAVISDTTTMEDRAKGFGIIGASFGFGFVFGPAISAVTVGIFPSLPFIIAGTVSLVAVIITAIFLPETNKHIGEVKKGRLFDFGKLYHALFDPNIGATLLITLFYFLGLFSFIYAFQPYAVKILKLSPNEISLLFTMFGVIGLLTQTLLVGKLTKKWGLKKIFAGAIITSMFAFLVMFFVPILSIFIFSQAFLAVANALMQTLINTILSAETDAKSQGTILGISASYMSIGQIFGPIIGGILATVSIPFPLVGSAVCSFVCFLLSFHVLKPGIKKESAF</sequence>
<feature type="transmembrane region" description="Helical" evidence="7">
    <location>
        <begin position="245"/>
        <end position="264"/>
    </location>
</feature>
<evidence type="ECO:0000256" key="2">
    <source>
        <dbReference type="ARBA" id="ARBA00007520"/>
    </source>
</evidence>